<dbReference type="InterPro" id="IPR016795">
    <property type="entry name" value="UCP021697"/>
</dbReference>
<keyword evidence="1" id="KW-1133">Transmembrane helix</keyword>
<dbReference type="EMBL" id="JBHSMG010000001">
    <property type="protein sequence ID" value="MFC5501765.1"/>
    <property type="molecule type" value="Genomic_DNA"/>
</dbReference>
<dbReference type="PANTHER" id="PTHR36115">
    <property type="entry name" value="PROLINE-RICH ANTIGEN HOMOLOG-RELATED"/>
    <property type="match status" value="1"/>
</dbReference>
<feature type="transmembrane region" description="Helical" evidence="1">
    <location>
        <begin position="61"/>
        <end position="85"/>
    </location>
</feature>
<reference evidence="3" key="1">
    <citation type="journal article" date="2019" name="Int. J. Syst. Evol. Microbiol.">
        <title>The Global Catalogue of Microorganisms (GCM) 10K type strain sequencing project: providing services to taxonomists for standard genome sequencing and annotation.</title>
        <authorList>
            <consortium name="The Broad Institute Genomics Platform"/>
            <consortium name="The Broad Institute Genome Sequencing Center for Infectious Disease"/>
            <person name="Wu L."/>
            <person name="Ma J."/>
        </authorList>
    </citation>
    <scope>NUCLEOTIDE SEQUENCE [LARGE SCALE GENOMIC DNA]</scope>
    <source>
        <strain evidence="3">CGMCC 4.6997</strain>
    </source>
</reference>
<proteinExistence type="predicted"/>
<keyword evidence="1" id="KW-0812">Transmembrane</keyword>
<gene>
    <name evidence="2" type="ORF">ACFPJ4_05860</name>
</gene>
<comment type="caution">
    <text evidence="2">The sequence shown here is derived from an EMBL/GenBank/DDBJ whole genome shotgun (WGS) entry which is preliminary data.</text>
</comment>
<evidence type="ECO:0000313" key="3">
    <source>
        <dbReference type="Proteomes" id="UP001596039"/>
    </source>
</evidence>
<keyword evidence="1" id="KW-0472">Membrane</keyword>
<protein>
    <submittedName>
        <fullName evidence="2">RDD family protein</fullName>
    </submittedName>
</protein>
<accession>A0ABW0NNA9</accession>
<dbReference type="PIRSF" id="PIRSF021697">
    <property type="entry name" value="UCP021697"/>
    <property type="match status" value="1"/>
</dbReference>
<feature type="transmembrane region" description="Helical" evidence="1">
    <location>
        <begin position="31"/>
        <end position="49"/>
    </location>
</feature>
<dbReference type="InterPro" id="IPR051791">
    <property type="entry name" value="Pra-immunoreactive"/>
</dbReference>
<organism evidence="2 3">
    <name type="scientific">Lysinimonas soli</name>
    <dbReference type="NCBI Taxonomy" id="1074233"/>
    <lineage>
        <taxon>Bacteria</taxon>
        <taxon>Bacillati</taxon>
        <taxon>Actinomycetota</taxon>
        <taxon>Actinomycetes</taxon>
        <taxon>Micrococcales</taxon>
        <taxon>Microbacteriaceae</taxon>
        <taxon>Lysinimonas</taxon>
    </lineage>
</organism>
<dbReference type="RefSeq" id="WP_386739361.1">
    <property type="nucleotide sequence ID" value="NZ_JBHSMG010000001.1"/>
</dbReference>
<evidence type="ECO:0000256" key="1">
    <source>
        <dbReference type="SAM" id="Phobius"/>
    </source>
</evidence>
<keyword evidence="3" id="KW-1185">Reference proteome</keyword>
<name>A0ABW0NNA9_9MICO</name>
<dbReference type="PANTHER" id="PTHR36115:SF6">
    <property type="entry name" value="PROLINE-RICH ANTIGEN HOMOLOG"/>
    <property type="match status" value="1"/>
</dbReference>
<dbReference type="Proteomes" id="UP001596039">
    <property type="component" value="Unassembled WGS sequence"/>
</dbReference>
<sequence>MTVPKSDSWPGARLGLPDDGPRSVARLGRRIGAIAIDWAIASAVSWLLVRQPDGSTNPWVTLGVFAALQVIFLLFFNGGIGHLVLRMRVVPVRGGALAPWRPVVRTLLLCLAIPALIWDRDQRGLHDRLAGTVLVRV</sequence>
<evidence type="ECO:0000313" key="2">
    <source>
        <dbReference type="EMBL" id="MFC5501765.1"/>
    </source>
</evidence>